<evidence type="ECO:0000256" key="1">
    <source>
        <dbReference type="ARBA" id="ARBA00022723"/>
    </source>
</evidence>
<evidence type="ECO:0000259" key="7">
    <source>
        <dbReference type="PROSITE" id="PS50048"/>
    </source>
</evidence>
<evidence type="ECO:0000256" key="2">
    <source>
        <dbReference type="ARBA" id="ARBA00022833"/>
    </source>
</evidence>
<dbReference type="InterPro" id="IPR036864">
    <property type="entry name" value="Zn2-C6_fun-type_DNA-bd_sf"/>
</dbReference>
<comment type="caution">
    <text evidence="8">The sequence shown here is derived from an EMBL/GenBank/DDBJ whole genome shotgun (WGS) entry which is preliminary data.</text>
</comment>
<dbReference type="Proteomes" id="UP001287356">
    <property type="component" value="Unassembled WGS sequence"/>
</dbReference>
<protein>
    <recommendedName>
        <fullName evidence="7">Zn(2)-C6 fungal-type domain-containing protein</fullName>
    </recommendedName>
</protein>
<keyword evidence="9" id="KW-1185">Reference proteome</keyword>
<name>A0AAE0TTT8_9PEZI</name>
<keyword evidence="6" id="KW-0539">Nucleus</keyword>
<feature type="domain" description="Zn(2)-C6 fungal-type" evidence="7">
    <location>
        <begin position="12"/>
        <end position="40"/>
    </location>
</feature>
<dbReference type="PRINTS" id="PR00755">
    <property type="entry name" value="AFLATOXINBRP"/>
</dbReference>
<keyword evidence="3" id="KW-0805">Transcription regulation</keyword>
<sequence length="541" mass="61342">MARKGSQKVRTGCRTCKSRRVKCDETKPHCLRCTSHGRSCQGYPSQDTVNYSWGELLQKRPIMPALTHRSPSADRRALDFYFRVMAPILTEYSDDSFWIQLVAPATEQDTAVRHAVIAISSLYERSSLEADTAQLDKTKKTLENHFAIGHYNHALREISKAADENTVLFVCILFVCIEVLNNNKDAAVAHSRHGVRIFNGSRSRSSLWVRERLMSMFVRLSIFPTLFDQKSLVFPPFVDAESNLGGMPTNLDTYRSSIDAIMTRCLRLLRTLGPRHGLSLWPEDWPLPDGVAASQQTLSSLLTKWQDNFSVFELAHPPLHHKTQVLYLIMRMKCLVGHIWMGTCTERNETSYDRYLAVFRNIVDLAAQAVVLESGRDRVHALAKPKFVFDLGYLPILYFVALKCRDLGTRVAALDCMAILPAAREFLWDSALEICIAWRVVEKEHGADRRTLGTRRDRAPRDIPIFPPPDRPRIKSARAGDTAELRANQSGERVAHYAVTFFTKAVGQYGLKTEEEWIDVCASPPHGLRKPDRKTTALSRV</sequence>
<evidence type="ECO:0000313" key="8">
    <source>
        <dbReference type="EMBL" id="KAK3380121.1"/>
    </source>
</evidence>
<evidence type="ECO:0000256" key="4">
    <source>
        <dbReference type="ARBA" id="ARBA00023125"/>
    </source>
</evidence>
<dbReference type="SMART" id="SM00066">
    <property type="entry name" value="GAL4"/>
    <property type="match status" value="1"/>
</dbReference>
<proteinExistence type="predicted"/>
<dbReference type="InterPro" id="IPR021858">
    <property type="entry name" value="Fun_TF"/>
</dbReference>
<keyword evidence="1" id="KW-0479">Metal-binding</keyword>
<evidence type="ECO:0000256" key="3">
    <source>
        <dbReference type="ARBA" id="ARBA00023015"/>
    </source>
</evidence>
<dbReference type="EMBL" id="JAULSN010000002">
    <property type="protein sequence ID" value="KAK3380121.1"/>
    <property type="molecule type" value="Genomic_DNA"/>
</dbReference>
<evidence type="ECO:0000256" key="6">
    <source>
        <dbReference type="ARBA" id="ARBA00023242"/>
    </source>
</evidence>
<keyword evidence="5" id="KW-0804">Transcription</keyword>
<dbReference type="Pfam" id="PF11951">
    <property type="entry name" value="Fungal_trans_2"/>
    <property type="match status" value="1"/>
</dbReference>
<dbReference type="AlphaFoldDB" id="A0AAE0TTT8"/>
<dbReference type="GO" id="GO:0008270">
    <property type="term" value="F:zinc ion binding"/>
    <property type="evidence" value="ECO:0007669"/>
    <property type="project" value="InterPro"/>
</dbReference>
<dbReference type="PROSITE" id="PS00463">
    <property type="entry name" value="ZN2_CY6_FUNGAL_1"/>
    <property type="match status" value="1"/>
</dbReference>
<dbReference type="PROSITE" id="PS50048">
    <property type="entry name" value="ZN2_CY6_FUNGAL_2"/>
    <property type="match status" value="1"/>
</dbReference>
<dbReference type="PANTHER" id="PTHR36206:SF16">
    <property type="entry name" value="TRANSCRIPTION FACTOR DOMAIN-CONTAINING PROTEIN-RELATED"/>
    <property type="match status" value="1"/>
</dbReference>
<dbReference type="CDD" id="cd00067">
    <property type="entry name" value="GAL4"/>
    <property type="match status" value="1"/>
</dbReference>
<gene>
    <name evidence="8" type="ORF">B0T24DRAFT_520927</name>
</gene>
<evidence type="ECO:0000256" key="5">
    <source>
        <dbReference type="ARBA" id="ARBA00023163"/>
    </source>
</evidence>
<dbReference type="Pfam" id="PF00172">
    <property type="entry name" value="Zn_clus"/>
    <property type="match status" value="1"/>
</dbReference>
<evidence type="ECO:0000313" key="9">
    <source>
        <dbReference type="Proteomes" id="UP001287356"/>
    </source>
</evidence>
<dbReference type="PANTHER" id="PTHR36206">
    <property type="entry name" value="ASPERCRYPTIN BIOSYNTHESIS CLUSTER-SPECIFIC TRANSCRIPTION REGULATOR ATNN-RELATED"/>
    <property type="match status" value="1"/>
</dbReference>
<keyword evidence="2" id="KW-0862">Zinc</keyword>
<reference evidence="8" key="1">
    <citation type="journal article" date="2023" name="Mol. Phylogenet. Evol.">
        <title>Genome-scale phylogeny and comparative genomics of the fungal order Sordariales.</title>
        <authorList>
            <person name="Hensen N."/>
            <person name="Bonometti L."/>
            <person name="Westerberg I."/>
            <person name="Brannstrom I.O."/>
            <person name="Guillou S."/>
            <person name="Cros-Aarteil S."/>
            <person name="Calhoun S."/>
            <person name="Haridas S."/>
            <person name="Kuo A."/>
            <person name="Mondo S."/>
            <person name="Pangilinan J."/>
            <person name="Riley R."/>
            <person name="LaButti K."/>
            <person name="Andreopoulos B."/>
            <person name="Lipzen A."/>
            <person name="Chen C."/>
            <person name="Yan M."/>
            <person name="Daum C."/>
            <person name="Ng V."/>
            <person name="Clum A."/>
            <person name="Steindorff A."/>
            <person name="Ohm R.A."/>
            <person name="Martin F."/>
            <person name="Silar P."/>
            <person name="Natvig D.O."/>
            <person name="Lalanne C."/>
            <person name="Gautier V."/>
            <person name="Ament-Velasquez S.L."/>
            <person name="Kruys A."/>
            <person name="Hutchinson M.I."/>
            <person name="Powell A.J."/>
            <person name="Barry K."/>
            <person name="Miller A.N."/>
            <person name="Grigoriev I.V."/>
            <person name="Debuchy R."/>
            <person name="Gladieux P."/>
            <person name="Hiltunen Thoren M."/>
            <person name="Johannesson H."/>
        </authorList>
    </citation>
    <scope>NUCLEOTIDE SEQUENCE</scope>
    <source>
        <strain evidence="8">CBS 958.72</strain>
    </source>
</reference>
<dbReference type="GO" id="GO:0000981">
    <property type="term" value="F:DNA-binding transcription factor activity, RNA polymerase II-specific"/>
    <property type="evidence" value="ECO:0007669"/>
    <property type="project" value="InterPro"/>
</dbReference>
<dbReference type="InterPro" id="IPR001138">
    <property type="entry name" value="Zn2Cys6_DnaBD"/>
</dbReference>
<reference evidence="8" key="2">
    <citation type="submission" date="2023-06" db="EMBL/GenBank/DDBJ databases">
        <authorList>
            <consortium name="Lawrence Berkeley National Laboratory"/>
            <person name="Haridas S."/>
            <person name="Hensen N."/>
            <person name="Bonometti L."/>
            <person name="Westerberg I."/>
            <person name="Brannstrom I.O."/>
            <person name="Guillou S."/>
            <person name="Cros-Aarteil S."/>
            <person name="Calhoun S."/>
            <person name="Kuo A."/>
            <person name="Mondo S."/>
            <person name="Pangilinan J."/>
            <person name="Riley R."/>
            <person name="Labutti K."/>
            <person name="Andreopoulos B."/>
            <person name="Lipzen A."/>
            <person name="Chen C."/>
            <person name="Yanf M."/>
            <person name="Daum C."/>
            <person name="Ng V."/>
            <person name="Clum A."/>
            <person name="Steindorff A."/>
            <person name="Ohm R."/>
            <person name="Martin F."/>
            <person name="Silar P."/>
            <person name="Natvig D."/>
            <person name="Lalanne C."/>
            <person name="Gautier V."/>
            <person name="Ament-Velasquez S.L."/>
            <person name="Kruys A."/>
            <person name="Hutchinson M.I."/>
            <person name="Powell A.J."/>
            <person name="Barry K."/>
            <person name="Miller A.N."/>
            <person name="Grigoriev I.V."/>
            <person name="Debuchy R."/>
            <person name="Gladieux P."/>
            <person name="Thoren M.H."/>
            <person name="Johannesson H."/>
        </authorList>
    </citation>
    <scope>NUCLEOTIDE SEQUENCE</scope>
    <source>
        <strain evidence="8">CBS 958.72</strain>
    </source>
</reference>
<dbReference type="SUPFAM" id="SSF57701">
    <property type="entry name" value="Zn2/Cys6 DNA-binding domain"/>
    <property type="match status" value="1"/>
</dbReference>
<dbReference type="InterPro" id="IPR052360">
    <property type="entry name" value="Transcr_Regulatory_Proteins"/>
</dbReference>
<dbReference type="GO" id="GO:0003677">
    <property type="term" value="F:DNA binding"/>
    <property type="evidence" value="ECO:0007669"/>
    <property type="project" value="UniProtKB-KW"/>
</dbReference>
<dbReference type="Gene3D" id="4.10.240.10">
    <property type="entry name" value="Zn(2)-C6 fungal-type DNA-binding domain"/>
    <property type="match status" value="1"/>
</dbReference>
<accession>A0AAE0TTT8</accession>
<organism evidence="8 9">
    <name type="scientific">Lasiosphaeria ovina</name>
    <dbReference type="NCBI Taxonomy" id="92902"/>
    <lineage>
        <taxon>Eukaryota</taxon>
        <taxon>Fungi</taxon>
        <taxon>Dikarya</taxon>
        <taxon>Ascomycota</taxon>
        <taxon>Pezizomycotina</taxon>
        <taxon>Sordariomycetes</taxon>
        <taxon>Sordariomycetidae</taxon>
        <taxon>Sordariales</taxon>
        <taxon>Lasiosphaeriaceae</taxon>
        <taxon>Lasiosphaeria</taxon>
    </lineage>
</organism>
<keyword evidence="4" id="KW-0238">DNA-binding</keyword>